<dbReference type="InterPro" id="IPR002048">
    <property type="entry name" value="EF_hand_dom"/>
</dbReference>
<dbReference type="InterPro" id="IPR011992">
    <property type="entry name" value="EF-hand-dom_pair"/>
</dbReference>
<feature type="domain" description="EF-hand" evidence="6">
    <location>
        <begin position="209"/>
        <end position="244"/>
    </location>
</feature>
<dbReference type="InterPro" id="IPR018247">
    <property type="entry name" value="EF_Hand_1_Ca_BS"/>
</dbReference>
<feature type="compositionally biased region" description="Basic and acidic residues" evidence="4">
    <location>
        <begin position="662"/>
        <end position="671"/>
    </location>
</feature>
<dbReference type="PANTHER" id="PTHR10827:SF98">
    <property type="entry name" value="45 KDA CALCIUM-BINDING PROTEIN"/>
    <property type="match status" value="1"/>
</dbReference>
<reference evidence="8" key="1">
    <citation type="submission" date="2022-11" db="UniProtKB">
        <authorList>
            <consortium name="WormBaseParasite"/>
        </authorList>
    </citation>
    <scope>IDENTIFICATION</scope>
</reference>
<dbReference type="Pfam" id="PF13499">
    <property type="entry name" value="EF-hand_7"/>
    <property type="match status" value="1"/>
</dbReference>
<evidence type="ECO:0000256" key="4">
    <source>
        <dbReference type="SAM" id="MobiDB-lite"/>
    </source>
</evidence>
<keyword evidence="3" id="KW-0106">Calcium</keyword>
<feature type="domain" description="EF-hand" evidence="6">
    <location>
        <begin position="171"/>
        <end position="198"/>
    </location>
</feature>
<feature type="compositionally biased region" description="Polar residues" evidence="4">
    <location>
        <begin position="318"/>
        <end position="335"/>
    </location>
</feature>
<evidence type="ECO:0000259" key="6">
    <source>
        <dbReference type="PROSITE" id="PS50222"/>
    </source>
</evidence>
<evidence type="ECO:0000313" key="7">
    <source>
        <dbReference type="Proteomes" id="UP000887566"/>
    </source>
</evidence>
<dbReference type="SMART" id="SM00054">
    <property type="entry name" value="EFh"/>
    <property type="match status" value="5"/>
</dbReference>
<feature type="compositionally biased region" description="Low complexity" evidence="4">
    <location>
        <begin position="395"/>
        <end position="407"/>
    </location>
</feature>
<keyword evidence="1" id="KW-0479">Metal-binding</keyword>
<feature type="compositionally biased region" description="Basic and acidic residues" evidence="4">
    <location>
        <begin position="798"/>
        <end position="815"/>
    </location>
</feature>
<evidence type="ECO:0000256" key="1">
    <source>
        <dbReference type="ARBA" id="ARBA00022723"/>
    </source>
</evidence>
<dbReference type="GO" id="GO:0005509">
    <property type="term" value="F:calcium ion binding"/>
    <property type="evidence" value="ECO:0007669"/>
    <property type="project" value="InterPro"/>
</dbReference>
<keyword evidence="7" id="KW-1185">Reference proteome</keyword>
<feature type="transmembrane region" description="Helical" evidence="5">
    <location>
        <begin position="886"/>
        <end position="908"/>
    </location>
</feature>
<name>A0A914VRE9_9BILA</name>
<dbReference type="Gene3D" id="1.10.238.10">
    <property type="entry name" value="EF-hand"/>
    <property type="match status" value="3"/>
</dbReference>
<feature type="region of interest" description="Disordered" evidence="4">
    <location>
        <begin position="394"/>
        <end position="421"/>
    </location>
</feature>
<feature type="transmembrane region" description="Helical" evidence="5">
    <location>
        <begin position="93"/>
        <end position="112"/>
    </location>
</feature>
<feature type="domain" description="EF-hand" evidence="6">
    <location>
        <begin position="592"/>
        <end position="627"/>
    </location>
</feature>
<dbReference type="PANTHER" id="PTHR10827">
    <property type="entry name" value="RETICULOCALBIN"/>
    <property type="match status" value="1"/>
</dbReference>
<organism evidence="7 8">
    <name type="scientific">Plectus sambesii</name>
    <dbReference type="NCBI Taxonomy" id="2011161"/>
    <lineage>
        <taxon>Eukaryota</taxon>
        <taxon>Metazoa</taxon>
        <taxon>Ecdysozoa</taxon>
        <taxon>Nematoda</taxon>
        <taxon>Chromadorea</taxon>
        <taxon>Plectida</taxon>
        <taxon>Plectina</taxon>
        <taxon>Plectoidea</taxon>
        <taxon>Plectidae</taxon>
        <taxon>Plectus</taxon>
    </lineage>
</organism>
<sequence>MARIHARAASVGHSRNPFLTIETERKDGRFDVWLNFGQSLFRSPYFATARRAVSTFGCDAGVLRVDAATGINGNDSRGTGSDRALIDGSMSRMGVAPFLLLLCALLLTTLNVNAFPLPNIDSADHVTEHKPEDAKAVFNETDTDQNGRVSFEEFSTMRDGSQVNSEYKELLFAYADVDRDGILSVDEFLNFFEQLPADPSQSVNNEDLRRIVYAAQWFNIYDTDQDGQISPEEAAAMVGQQHSNTKSLSKLATLVLFDNADSDKDSRLKFMEFVIFMTSVEDTLKKAEVDSEMINANASTTEEAVTDYMEPVEGVTGSVNSPVGDSAELTDSQPKTAPPEWAPFIQTTTETPLALGESIDKILLPPPPPLIADTSNEFNITSVDAGSLDSEEALTADSTTTASTPAEQKTAATKPFVAGGDFMKDPPAEAELLVATASTEATPSTESTPSTPSTPATEPTVAALALDNLRQSDSHESAVDSKQADWEKALTDAKLSSAEELELAAVMNQMGETSTPADDSSSSTTAFIGGNLPPSVAPTDVIEQAPSVEVAPPSDPAASMNKAILEMADQDYDDLITMAEAFDFVRVFIKVTDYLMLESLFVQNDQDGDRKLNSNEYVAFLKALVDGCTQVTEDSCEEIRVATFADQAPADASAIPLLNKEQTSESEKAVDVPETTTAPSAETPESVSSTAEPLKTDIPILFIENPQTPESQSSEEITDDALIAAMLREAAEQAEVNPGEAEEEHSAPASTETENSTEEFAPVLIIEQPQEMPRAKTPSGEDIATLTALLLQESSENESGKDKSSQSSETSHETETTSMQPEEFAEKMELIGFGGDVDTTTSTQAPPVMSEESEQNLIADSKSTDVQVMRLNEGDFHYFAHLHDSALYLFIVALFLVLLIVVLGFVVARRVSSRREKIYNVS</sequence>
<feature type="region of interest" description="Disordered" evidence="4">
    <location>
        <begin position="318"/>
        <end position="341"/>
    </location>
</feature>
<dbReference type="Pfam" id="PF13202">
    <property type="entry name" value="EF-hand_5"/>
    <property type="match status" value="1"/>
</dbReference>
<dbReference type="AlphaFoldDB" id="A0A914VRE9"/>
<keyword evidence="5" id="KW-1133">Transmembrane helix</keyword>
<evidence type="ECO:0000256" key="5">
    <source>
        <dbReference type="SAM" id="Phobius"/>
    </source>
</evidence>
<keyword evidence="5" id="KW-0812">Transmembrane</keyword>
<feature type="compositionally biased region" description="Low complexity" evidence="4">
    <location>
        <begin position="673"/>
        <end position="686"/>
    </location>
</feature>
<keyword evidence="2" id="KW-0677">Repeat</keyword>
<dbReference type="WBParaSite" id="PSAMB.scaffold227size63887.g3460.t1">
    <property type="protein sequence ID" value="PSAMB.scaffold227size63887.g3460.t1"/>
    <property type="gene ID" value="PSAMB.scaffold227size63887.g3460"/>
</dbReference>
<dbReference type="PROSITE" id="PS00018">
    <property type="entry name" value="EF_HAND_1"/>
    <property type="match status" value="3"/>
</dbReference>
<dbReference type="Proteomes" id="UP000887566">
    <property type="component" value="Unplaced"/>
</dbReference>
<evidence type="ECO:0000256" key="2">
    <source>
        <dbReference type="ARBA" id="ARBA00022737"/>
    </source>
</evidence>
<feature type="region of interest" description="Disordered" evidence="4">
    <location>
        <begin position="793"/>
        <end position="822"/>
    </location>
</feature>
<evidence type="ECO:0000313" key="8">
    <source>
        <dbReference type="WBParaSite" id="PSAMB.scaffold227size63887.g3460.t1"/>
    </source>
</evidence>
<feature type="domain" description="EF-hand" evidence="6">
    <location>
        <begin position="129"/>
        <end position="164"/>
    </location>
</feature>
<protein>
    <submittedName>
        <fullName evidence="8">EF-hand domain-containing protein</fullName>
    </submittedName>
</protein>
<accession>A0A914VRE9</accession>
<feature type="region of interest" description="Disordered" evidence="4">
    <location>
        <begin position="436"/>
        <end position="457"/>
    </location>
</feature>
<keyword evidence="5" id="KW-0472">Membrane</keyword>
<evidence type="ECO:0000256" key="3">
    <source>
        <dbReference type="ARBA" id="ARBA00022837"/>
    </source>
</evidence>
<dbReference type="PROSITE" id="PS50222">
    <property type="entry name" value="EF_HAND_2"/>
    <property type="match status" value="4"/>
</dbReference>
<proteinExistence type="predicted"/>
<feature type="region of interest" description="Disordered" evidence="4">
    <location>
        <begin position="731"/>
        <end position="759"/>
    </location>
</feature>
<dbReference type="SUPFAM" id="SSF47473">
    <property type="entry name" value="EF-hand"/>
    <property type="match status" value="2"/>
</dbReference>
<feature type="region of interest" description="Disordered" evidence="4">
    <location>
        <begin position="655"/>
        <end position="694"/>
    </location>
</feature>